<keyword evidence="3" id="KW-1185">Reference proteome</keyword>
<evidence type="ECO:0000313" key="2">
    <source>
        <dbReference type="EMBL" id="PFX23231.1"/>
    </source>
</evidence>
<evidence type="ECO:0000313" key="3">
    <source>
        <dbReference type="Proteomes" id="UP000225706"/>
    </source>
</evidence>
<organism evidence="2 3">
    <name type="scientific">Stylophora pistillata</name>
    <name type="common">Smooth cauliflower coral</name>
    <dbReference type="NCBI Taxonomy" id="50429"/>
    <lineage>
        <taxon>Eukaryota</taxon>
        <taxon>Metazoa</taxon>
        <taxon>Cnidaria</taxon>
        <taxon>Anthozoa</taxon>
        <taxon>Hexacorallia</taxon>
        <taxon>Scleractinia</taxon>
        <taxon>Astrocoeniina</taxon>
        <taxon>Pocilloporidae</taxon>
        <taxon>Stylophora</taxon>
    </lineage>
</organism>
<keyword evidence="1" id="KW-0175">Coiled coil</keyword>
<gene>
    <name evidence="2" type="ORF">AWC38_SpisGene12244</name>
</gene>
<reference evidence="3" key="1">
    <citation type="journal article" date="2017" name="bioRxiv">
        <title>Comparative analysis of the genomes of Stylophora pistillata and Acropora digitifera provides evidence for extensive differences between species of corals.</title>
        <authorList>
            <person name="Voolstra C.R."/>
            <person name="Li Y."/>
            <person name="Liew Y.J."/>
            <person name="Baumgarten S."/>
            <person name="Zoccola D."/>
            <person name="Flot J.-F."/>
            <person name="Tambutte S."/>
            <person name="Allemand D."/>
            <person name="Aranda M."/>
        </authorList>
    </citation>
    <scope>NUCLEOTIDE SEQUENCE [LARGE SCALE GENOMIC DNA]</scope>
</reference>
<dbReference type="Proteomes" id="UP000225706">
    <property type="component" value="Unassembled WGS sequence"/>
</dbReference>
<feature type="coiled-coil region" evidence="1">
    <location>
        <begin position="3"/>
        <end position="37"/>
    </location>
</feature>
<proteinExistence type="predicted"/>
<sequence length="124" mass="14571">MLRAWTEEKLSTALSKNEKLQEEVCQLEERITDLEHKHTKLEERLFCLQTIAKNYSLVTFYTGSPNYKTMMVLYEFLDPGASGENIKFWSSEREDIQKDTNGKEVKQERPRSLKPEDAFFLTLS</sequence>
<dbReference type="EMBL" id="LSMT01000214">
    <property type="protein sequence ID" value="PFX23231.1"/>
    <property type="molecule type" value="Genomic_DNA"/>
</dbReference>
<name>A0A2B4S005_STYPI</name>
<comment type="caution">
    <text evidence="2">The sequence shown here is derived from an EMBL/GenBank/DDBJ whole genome shotgun (WGS) entry which is preliminary data.</text>
</comment>
<protein>
    <submittedName>
        <fullName evidence="2">Uncharacterized protein</fullName>
    </submittedName>
</protein>
<accession>A0A2B4S005</accession>
<dbReference type="AlphaFoldDB" id="A0A2B4S005"/>
<evidence type="ECO:0000256" key="1">
    <source>
        <dbReference type="SAM" id="Coils"/>
    </source>
</evidence>